<dbReference type="PANTHER" id="PTHR47966:SF51">
    <property type="entry name" value="BETA-SITE APP-CLEAVING ENZYME, ISOFORM A-RELATED"/>
    <property type="match status" value="1"/>
</dbReference>
<dbReference type="EMBL" id="KB469296">
    <property type="protein sequence ID" value="EPQ61141.1"/>
    <property type="molecule type" value="Genomic_DNA"/>
</dbReference>
<gene>
    <name evidence="4" type="ORF">GLOTRDRAFT_90405</name>
</gene>
<sequence>MASIRWLVFCALACLITVQASHSSSFGLSKRSWEKGQPITVPLALDASGRPVVHVNMHFGLAISTGTGYTMVAGSQCDSCSGVPTYNASKSTTAQSLAGARSVAMLNNTVDGPLYKEDCGMQTMSGGVWAYPNMTIVVANASMPVFSDGVSGVLGLGTNSRQGNFSDTIFGAYLGEDNGATSFQYGMALDAPDNSTNDGGVLHLLSPDGSAYTGNVSWKGVQQASSNADGTGLTSDWIIDLDGWSFAGGSGSISNTQGGSCTVDPYYPNVYIPQNLANEIYGSISGASQISDASAHAIAWTVPCDTKMSFTAVFGSESFTVDQSILVINQGDRCIGGIEGWSDSSLTGYLFGARFLSEVYV</sequence>
<dbReference type="GO" id="GO:0006508">
    <property type="term" value="P:proteolysis"/>
    <property type="evidence" value="ECO:0007669"/>
    <property type="project" value="UniProtKB-KW"/>
</dbReference>
<keyword evidence="5" id="KW-1185">Reference proteome</keyword>
<dbReference type="RefSeq" id="XP_007861381.1">
    <property type="nucleotide sequence ID" value="XM_007863190.1"/>
</dbReference>
<feature type="chain" id="PRO_5004556260" evidence="2">
    <location>
        <begin position="21"/>
        <end position="361"/>
    </location>
</feature>
<dbReference type="OMA" id="EDCKIYT"/>
<dbReference type="GO" id="GO:0004190">
    <property type="term" value="F:aspartic-type endopeptidase activity"/>
    <property type="evidence" value="ECO:0007669"/>
    <property type="project" value="InterPro"/>
</dbReference>
<dbReference type="GeneID" id="19309249"/>
<keyword evidence="4" id="KW-0645">Protease</keyword>
<dbReference type="PANTHER" id="PTHR47966">
    <property type="entry name" value="BETA-SITE APP-CLEAVING ENZYME, ISOFORM A-RELATED"/>
    <property type="match status" value="1"/>
</dbReference>
<dbReference type="InterPro" id="IPR001461">
    <property type="entry name" value="Aspartic_peptidase_A1"/>
</dbReference>
<reference evidence="4 5" key="1">
    <citation type="journal article" date="2012" name="Science">
        <title>The Paleozoic origin of enzymatic lignin decomposition reconstructed from 31 fungal genomes.</title>
        <authorList>
            <person name="Floudas D."/>
            <person name="Binder M."/>
            <person name="Riley R."/>
            <person name="Barry K."/>
            <person name="Blanchette R.A."/>
            <person name="Henrissat B."/>
            <person name="Martinez A.T."/>
            <person name="Otillar R."/>
            <person name="Spatafora J.W."/>
            <person name="Yadav J.S."/>
            <person name="Aerts A."/>
            <person name="Benoit I."/>
            <person name="Boyd A."/>
            <person name="Carlson A."/>
            <person name="Copeland A."/>
            <person name="Coutinho P.M."/>
            <person name="de Vries R.P."/>
            <person name="Ferreira P."/>
            <person name="Findley K."/>
            <person name="Foster B."/>
            <person name="Gaskell J."/>
            <person name="Glotzer D."/>
            <person name="Gorecki P."/>
            <person name="Heitman J."/>
            <person name="Hesse C."/>
            <person name="Hori C."/>
            <person name="Igarashi K."/>
            <person name="Jurgens J.A."/>
            <person name="Kallen N."/>
            <person name="Kersten P."/>
            <person name="Kohler A."/>
            <person name="Kuees U."/>
            <person name="Kumar T.K.A."/>
            <person name="Kuo A."/>
            <person name="LaButti K."/>
            <person name="Larrondo L.F."/>
            <person name="Lindquist E."/>
            <person name="Ling A."/>
            <person name="Lombard V."/>
            <person name="Lucas S."/>
            <person name="Lundell T."/>
            <person name="Martin R."/>
            <person name="McLaughlin D.J."/>
            <person name="Morgenstern I."/>
            <person name="Morin E."/>
            <person name="Murat C."/>
            <person name="Nagy L.G."/>
            <person name="Nolan M."/>
            <person name="Ohm R.A."/>
            <person name="Patyshakuliyeva A."/>
            <person name="Rokas A."/>
            <person name="Ruiz-Duenas F.J."/>
            <person name="Sabat G."/>
            <person name="Salamov A."/>
            <person name="Samejima M."/>
            <person name="Schmutz J."/>
            <person name="Slot J.C."/>
            <person name="St John F."/>
            <person name="Stenlid J."/>
            <person name="Sun H."/>
            <person name="Sun S."/>
            <person name="Syed K."/>
            <person name="Tsang A."/>
            <person name="Wiebenga A."/>
            <person name="Young D."/>
            <person name="Pisabarro A."/>
            <person name="Eastwood D.C."/>
            <person name="Martin F."/>
            <person name="Cullen D."/>
            <person name="Grigoriev I.V."/>
            <person name="Hibbett D.S."/>
        </authorList>
    </citation>
    <scope>NUCLEOTIDE SEQUENCE [LARGE SCALE GENOMIC DNA]</scope>
    <source>
        <strain evidence="4 5">ATCC 11539</strain>
    </source>
</reference>
<evidence type="ECO:0000259" key="3">
    <source>
        <dbReference type="PROSITE" id="PS51767"/>
    </source>
</evidence>
<proteinExistence type="inferred from homology"/>
<keyword evidence="4" id="KW-0378">Hydrolase</keyword>
<comment type="similarity">
    <text evidence="1">Belongs to the peptidase A1 family.</text>
</comment>
<evidence type="ECO:0000256" key="2">
    <source>
        <dbReference type="SAM" id="SignalP"/>
    </source>
</evidence>
<dbReference type="Gene3D" id="2.40.70.10">
    <property type="entry name" value="Acid Proteases"/>
    <property type="match status" value="2"/>
</dbReference>
<dbReference type="Proteomes" id="UP000030669">
    <property type="component" value="Unassembled WGS sequence"/>
</dbReference>
<feature type="signal peptide" evidence="2">
    <location>
        <begin position="1"/>
        <end position="20"/>
    </location>
</feature>
<dbReference type="InterPro" id="IPR021109">
    <property type="entry name" value="Peptidase_aspartic_dom_sf"/>
</dbReference>
<keyword evidence="2" id="KW-0732">Signal</keyword>
<dbReference type="PROSITE" id="PS51767">
    <property type="entry name" value="PEPTIDASE_A1"/>
    <property type="match status" value="1"/>
</dbReference>
<dbReference type="Pfam" id="PF00026">
    <property type="entry name" value="Asp"/>
    <property type="match status" value="1"/>
</dbReference>
<dbReference type="OrthoDB" id="2563011at2759"/>
<evidence type="ECO:0000256" key="1">
    <source>
        <dbReference type="ARBA" id="ARBA00007447"/>
    </source>
</evidence>
<evidence type="ECO:0000313" key="4">
    <source>
        <dbReference type="EMBL" id="EPQ61141.1"/>
    </source>
</evidence>
<name>S7QNL7_GLOTA</name>
<organism evidence="4 5">
    <name type="scientific">Gloeophyllum trabeum (strain ATCC 11539 / FP-39264 / Madison 617)</name>
    <name type="common">Brown rot fungus</name>
    <dbReference type="NCBI Taxonomy" id="670483"/>
    <lineage>
        <taxon>Eukaryota</taxon>
        <taxon>Fungi</taxon>
        <taxon>Dikarya</taxon>
        <taxon>Basidiomycota</taxon>
        <taxon>Agaricomycotina</taxon>
        <taxon>Agaricomycetes</taxon>
        <taxon>Gloeophyllales</taxon>
        <taxon>Gloeophyllaceae</taxon>
        <taxon>Gloeophyllum</taxon>
    </lineage>
</organism>
<dbReference type="InterPro" id="IPR033121">
    <property type="entry name" value="PEPTIDASE_A1"/>
</dbReference>
<dbReference type="SUPFAM" id="SSF50630">
    <property type="entry name" value="Acid proteases"/>
    <property type="match status" value="1"/>
</dbReference>
<evidence type="ECO:0000313" key="5">
    <source>
        <dbReference type="Proteomes" id="UP000030669"/>
    </source>
</evidence>
<dbReference type="HOGENOM" id="CLU_767373_0_0_1"/>
<dbReference type="eggNOG" id="ENOG502SZ7W">
    <property type="taxonomic scope" value="Eukaryota"/>
</dbReference>
<dbReference type="KEGG" id="gtr:GLOTRDRAFT_90405"/>
<accession>S7QNL7</accession>
<dbReference type="AlphaFoldDB" id="S7QNL7"/>
<protein>
    <submittedName>
        <fullName evidence="4">Acid protease</fullName>
    </submittedName>
</protein>
<feature type="domain" description="Peptidase A1" evidence="3">
    <location>
        <begin position="46"/>
        <end position="361"/>
    </location>
</feature>